<dbReference type="PATRIC" id="fig|656179.3.peg.5115"/>
<evidence type="ECO:0000313" key="2">
    <source>
        <dbReference type="EMBL" id="AKM33260.1"/>
    </source>
</evidence>
<dbReference type="AlphaFoldDB" id="A0A0H3X041"/>
<geneLocation type="plasmid" evidence="2 3">
    <name>pPF72-1</name>
</geneLocation>
<dbReference type="InterPro" id="IPR011990">
    <property type="entry name" value="TPR-like_helical_dom_sf"/>
</dbReference>
<reference evidence="2" key="1">
    <citation type="submission" date="2016-06" db="EMBL/GenBank/DDBJ databases">
        <title>Complete Genome Sequence of Pandoraea faecigallinarum DSM-23572.</title>
        <authorList>
            <person name="Yong D."/>
            <person name="Ee R."/>
            <person name="Lim Y.-L."/>
            <person name="Yin W.-F."/>
            <person name="Chan K.-G."/>
        </authorList>
    </citation>
    <scope>NUCLEOTIDE SEQUENCE</scope>
    <source>
        <strain evidence="2">DSM 23572</strain>
        <plasmid evidence="2">pPF72-1</plasmid>
    </source>
</reference>
<evidence type="ECO:0000256" key="1">
    <source>
        <dbReference type="SAM" id="MobiDB-lite"/>
    </source>
</evidence>
<accession>A0A0H3X041</accession>
<proteinExistence type="predicted"/>
<feature type="region of interest" description="Disordered" evidence="1">
    <location>
        <begin position="1"/>
        <end position="21"/>
    </location>
</feature>
<sequence>MYHGVSSTKPHPSTAGTTGASANQNVATDAITELTQNVDFANLTQVDAVCHSLADVQAVRDFCATVLDGDEQAKSEAAAATLIACQCAEARDQRIEKFSERRDEALTRFARHLSATSKATLAQTVSGNAQENVYSNFFSVHDQQCLVGLVCLEQARTMKGPDELQQASDKLAAAVTAFQNGGRDDLVGKAIRDAAMLYNEALGIVAAKPYYVDAAKHLEKAAATFEQNEEYGPAAKCRAEAAITYMKGQLLDKAREALIAASTNYEKAGRPEAQAAALKVVDSYDAGRLVDAEAEMKVIEGYCAGTDNA</sequence>
<evidence type="ECO:0000313" key="3">
    <source>
        <dbReference type="Proteomes" id="UP000035651"/>
    </source>
</evidence>
<dbReference type="Proteomes" id="UP000035651">
    <property type="component" value="Plasmid pPF72-1"/>
</dbReference>
<gene>
    <name evidence="2" type="ORF">AB870_23895</name>
</gene>
<name>A0A0H3X041_9BURK</name>
<keyword evidence="3" id="KW-1185">Reference proteome</keyword>
<dbReference type="KEGG" id="pfg:AB870_23895"/>
<dbReference type="Gene3D" id="1.25.40.10">
    <property type="entry name" value="Tetratricopeptide repeat domain"/>
    <property type="match status" value="1"/>
</dbReference>
<protein>
    <submittedName>
        <fullName evidence="2">Uncharacterized protein</fullName>
    </submittedName>
</protein>
<keyword evidence="2" id="KW-0614">Plasmid</keyword>
<organism evidence="2 3">
    <name type="scientific">Pandoraea faecigallinarum</name>
    <dbReference type="NCBI Taxonomy" id="656179"/>
    <lineage>
        <taxon>Bacteria</taxon>
        <taxon>Pseudomonadati</taxon>
        <taxon>Pseudomonadota</taxon>
        <taxon>Betaproteobacteria</taxon>
        <taxon>Burkholderiales</taxon>
        <taxon>Burkholderiaceae</taxon>
        <taxon>Pandoraea</taxon>
    </lineage>
</organism>
<dbReference type="RefSeq" id="WP_047909234.1">
    <property type="nucleotide sequence ID" value="NZ_CP011808.2"/>
</dbReference>
<dbReference type="EMBL" id="CP011808">
    <property type="protein sequence ID" value="AKM33260.1"/>
    <property type="molecule type" value="Genomic_DNA"/>
</dbReference>